<evidence type="ECO:0000256" key="2">
    <source>
        <dbReference type="ARBA" id="ARBA00011984"/>
    </source>
</evidence>
<name>A0ABQ9E661_TEGGR</name>
<proteinExistence type="inferred from homology"/>
<dbReference type="Gene3D" id="3.40.50.300">
    <property type="entry name" value="P-loop containing nucleotide triphosphate hydrolases"/>
    <property type="match status" value="1"/>
</dbReference>
<evidence type="ECO:0000313" key="6">
    <source>
        <dbReference type="Proteomes" id="UP001217089"/>
    </source>
</evidence>
<organism evidence="5 6">
    <name type="scientific">Tegillarca granosa</name>
    <name type="common">Malaysian cockle</name>
    <name type="synonym">Anadara granosa</name>
    <dbReference type="NCBI Taxonomy" id="220873"/>
    <lineage>
        <taxon>Eukaryota</taxon>
        <taxon>Metazoa</taxon>
        <taxon>Spiralia</taxon>
        <taxon>Lophotrochozoa</taxon>
        <taxon>Mollusca</taxon>
        <taxon>Bivalvia</taxon>
        <taxon>Autobranchia</taxon>
        <taxon>Pteriomorphia</taxon>
        <taxon>Arcoida</taxon>
        <taxon>Arcoidea</taxon>
        <taxon>Arcidae</taxon>
        <taxon>Tegillarca</taxon>
    </lineage>
</organism>
<protein>
    <recommendedName>
        <fullName evidence="2">small monomeric GTPase</fullName>
        <ecNumber evidence="2">3.6.5.2</ecNumber>
    </recommendedName>
</protein>
<dbReference type="InterPro" id="IPR027417">
    <property type="entry name" value="P-loop_NTPase"/>
</dbReference>
<comment type="similarity">
    <text evidence="1">Belongs to the small GTPase superfamily. Ras family.</text>
</comment>
<dbReference type="SMART" id="SM00173">
    <property type="entry name" value="RAS"/>
    <property type="match status" value="1"/>
</dbReference>
<sequence length="199" mass="22772">MYISAIVVRFLTGRYLPEYAKQEEVTYERSVTIDDKQVSIKITDIGGKGIEKKSLLKDPVQKIDGAVIVYSIEDCHSYDVAVNVVEWLRHERKSPNIIPIVVLGNKNDLEHIRTVPKQQADDQKWRNEGYLITECSASNNSDGIAEVFRMLVRKITEKGDVHSKIQKKVSHTSLGSPKMIRAHLKRRFSLFSRDRTSTM</sequence>
<dbReference type="Proteomes" id="UP001217089">
    <property type="component" value="Unassembled WGS sequence"/>
</dbReference>
<comment type="caution">
    <text evidence="5">The sequence shown here is derived from an EMBL/GenBank/DDBJ whole genome shotgun (WGS) entry which is preliminary data.</text>
</comment>
<dbReference type="EC" id="3.6.5.2" evidence="2"/>
<dbReference type="SMART" id="SM00175">
    <property type="entry name" value="RAB"/>
    <property type="match status" value="1"/>
</dbReference>
<evidence type="ECO:0000256" key="4">
    <source>
        <dbReference type="ARBA" id="ARBA00048098"/>
    </source>
</evidence>
<dbReference type="PANTHER" id="PTHR45704">
    <property type="entry name" value="RAS-LIKE FAMILY MEMBER 11"/>
    <property type="match status" value="1"/>
</dbReference>
<dbReference type="EMBL" id="JARBDR010000921">
    <property type="protein sequence ID" value="KAJ8299231.1"/>
    <property type="molecule type" value="Genomic_DNA"/>
</dbReference>
<dbReference type="PROSITE" id="PS51421">
    <property type="entry name" value="RAS"/>
    <property type="match status" value="1"/>
</dbReference>
<evidence type="ECO:0000256" key="1">
    <source>
        <dbReference type="ARBA" id="ARBA00008344"/>
    </source>
</evidence>
<dbReference type="SUPFAM" id="SSF52540">
    <property type="entry name" value="P-loop containing nucleoside triphosphate hydrolases"/>
    <property type="match status" value="1"/>
</dbReference>
<comment type="catalytic activity">
    <reaction evidence="4">
        <text>GTP + H2O = GDP + phosphate + H(+)</text>
        <dbReference type="Rhea" id="RHEA:19669"/>
        <dbReference type="ChEBI" id="CHEBI:15377"/>
        <dbReference type="ChEBI" id="CHEBI:15378"/>
        <dbReference type="ChEBI" id="CHEBI:37565"/>
        <dbReference type="ChEBI" id="CHEBI:43474"/>
        <dbReference type="ChEBI" id="CHEBI:58189"/>
        <dbReference type="EC" id="3.6.5.2"/>
    </reaction>
</comment>
<gene>
    <name evidence="5" type="ORF">KUTeg_023291</name>
</gene>
<evidence type="ECO:0000256" key="3">
    <source>
        <dbReference type="ARBA" id="ARBA00022801"/>
    </source>
</evidence>
<dbReference type="Pfam" id="PF00071">
    <property type="entry name" value="Ras"/>
    <property type="match status" value="1"/>
</dbReference>
<dbReference type="InterPro" id="IPR051065">
    <property type="entry name" value="Ras-related_GTPase"/>
</dbReference>
<reference evidence="5 6" key="1">
    <citation type="submission" date="2022-12" db="EMBL/GenBank/DDBJ databases">
        <title>Chromosome-level genome of Tegillarca granosa.</title>
        <authorList>
            <person name="Kim J."/>
        </authorList>
    </citation>
    <scope>NUCLEOTIDE SEQUENCE [LARGE SCALE GENOMIC DNA]</scope>
    <source>
        <strain evidence="5">Teg-2019</strain>
        <tissue evidence="5">Adductor muscle</tissue>
    </source>
</reference>
<keyword evidence="6" id="KW-1185">Reference proteome</keyword>
<dbReference type="PROSITE" id="PS51419">
    <property type="entry name" value="RAB"/>
    <property type="match status" value="1"/>
</dbReference>
<evidence type="ECO:0000313" key="5">
    <source>
        <dbReference type="EMBL" id="KAJ8299231.1"/>
    </source>
</evidence>
<accession>A0ABQ9E661</accession>
<keyword evidence="3" id="KW-0378">Hydrolase</keyword>
<dbReference type="InterPro" id="IPR001806">
    <property type="entry name" value="Small_GTPase"/>
</dbReference>